<dbReference type="Proteomes" id="UP000183076">
    <property type="component" value="Unassembled WGS sequence"/>
</dbReference>
<name>A0A1H2RWL7_9RHOB</name>
<accession>A0A1H2RWL7</accession>
<proteinExistence type="predicted"/>
<dbReference type="Gene3D" id="3.40.630.40">
    <property type="entry name" value="Zn-dependent exopeptidases"/>
    <property type="match status" value="1"/>
</dbReference>
<sequence>MTNTDWNAVNIVNPQGQGGWLLVCEHASRRIPDALDGLGMSPAASCSHAAWDIGALDVAHALSDALDAPLVAGDISRLVYDCNRPLAAPDCIPARSEIYDIPGNAALDDAGRQQRFDQVHTPFHDAVARVRESWQPTQAAPVLVTIHSFTPVYNGATRAVELGFLYHAQPAAAQALLAVEQARGRYASALNEPYAATDGVTYTLEKHGEAQALPAVMIEIRNDLIDTPEKAQDMARHLAESLTQAFPIPDSEAAE</sequence>
<dbReference type="EMBL" id="FNNB01000001">
    <property type="protein sequence ID" value="SDW23871.1"/>
    <property type="molecule type" value="Genomic_DNA"/>
</dbReference>
<dbReference type="PIRSF" id="PIRSF029730">
    <property type="entry name" value="UCP029730"/>
    <property type="match status" value="1"/>
</dbReference>
<evidence type="ECO:0000313" key="1">
    <source>
        <dbReference type="EMBL" id="SDW23871.1"/>
    </source>
</evidence>
<protein>
    <submittedName>
        <fullName evidence="1">Predicted N-formylglutamate amidohydrolase</fullName>
    </submittedName>
</protein>
<dbReference type="InterPro" id="IPR011227">
    <property type="entry name" value="UCP029730"/>
</dbReference>
<dbReference type="STRING" id="60137.SAMN04488041_101637"/>
<keyword evidence="1" id="KW-0378">Hydrolase</keyword>
<dbReference type="AlphaFoldDB" id="A0A1H2RWL7"/>
<dbReference type="GeneID" id="94019954"/>
<dbReference type="Pfam" id="PF05013">
    <property type="entry name" value="FGase"/>
    <property type="match status" value="1"/>
</dbReference>
<dbReference type="InterPro" id="IPR007709">
    <property type="entry name" value="N-FG_amidohydro"/>
</dbReference>
<dbReference type="SUPFAM" id="SSF53187">
    <property type="entry name" value="Zn-dependent exopeptidases"/>
    <property type="match status" value="1"/>
</dbReference>
<reference evidence="2" key="1">
    <citation type="submission" date="2016-10" db="EMBL/GenBank/DDBJ databases">
        <authorList>
            <person name="Varghese N."/>
            <person name="Submissions S."/>
        </authorList>
    </citation>
    <scope>NUCLEOTIDE SEQUENCE [LARGE SCALE GENOMIC DNA]</scope>
    <source>
        <strain evidence="2">DSM 10014</strain>
    </source>
</reference>
<gene>
    <name evidence="1" type="ORF">SAMN04488041_101637</name>
</gene>
<dbReference type="GO" id="GO:0016787">
    <property type="term" value="F:hydrolase activity"/>
    <property type="evidence" value="ECO:0007669"/>
    <property type="project" value="UniProtKB-KW"/>
</dbReference>
<evidence type="ECO:0000313" key="2">
    <source>
        <dbReference type="Proteomes" id="UP000183076"/>
    </source>
</evidence>
<organism evidence="1 2">
    <name type="scientific">Sulfitobacter pontiacus</name>
    <dbReference type="NCBI Taxonomy" id="60137"/>
    <lineage>
        <taxon>Bacteria</taxon>
        <taxon>Pseudomonadati</taxon>
        <taxon>Pseudomonadota</taxon>
        <taxon>Alphaproteobacteria</taxon>
        <taxon>Rhodobacterales</taxon>
        <taxon>Roseobacteraceae</taxon>
        <taxon>Sulfitobacter</taxon>
    </lineage>
</organism>
<dbReference type="RefSeq" id="WP_074634759.1">
    <property type="nucleotide sequence ID" value="NZ_CP160849.1"/>
</dbReference>